<name>A0ABT7DTI9_9ACTN</name>
<keyword evidence="2" id="KW-0378">Hydrolase</keyword>
<keyword evidence="3" id="KW-1185">Reference proteome</keyword>
<reference evidence="2 3" key="1">
    <citation type="submission" date="2023-05" db="EMBL/GenBank/DDBJ databases">
        <title>Gordonibacter KGMB12511T sp. nov., isolated from faeces of healthy Korean.</title>
        <authorList>
            <person name="Kim H.S."/>
            <person name="Kim J.-S."/>
            <person name="Suh M.K."/>
            <person name="Eom M.K."/>
            <person name="Do H.E."/>
            <person name="Lee J.-S."/>
        </authorList>
    </citation>
    <scope>NUCLEOTIDE SEQUENCE [LARGE SCALE GENOMIC DNA]</scope>
    <source>
        <strain evidence="2 3">KGMB12511</strain>
    </source>
</reference>
<evidence type="ECO:0000313" key="3">
    <source>
        <dbReference type="Proteomes" id="UP001232750"/>
    </source>
</evidence>
<gene>
    <name evidence="2" type="ORF">QNJ86_13680</name>
</gene>
<dbReference type="InterPro" id="IPR029058">
    <property type="entry name" value="AB_hydrolase_fold"/>
</dbReference>
<dbReference type="Pfam" id="PF12146">
    <property type="entry name" value="Hydrolase_4"/>
    <property type="match status" value="1"/>
</dbReference>
<dbReference type="SUPFAM" id="SSF53474">
    <property type="entry name" value="alpha/beta-Hydrolases"/>
    <property type="match status" value="1"/>
</dbReference>
<protein>
    <submittedName>
        <fullName evidence="2">Alpha/beta hydrolase</fullName>
    </submittedName>
</protein>
<proteinExistence type="predicted"/>
<dbReference type="Gene3D" id="3.40.50.1820">
    <property type="entry name" value="alpha/beta hydrolase"/>
    <property type="match status" value="1"/>
</dbReference>
<evidence type="ECO:0000259" key="1">
    <source>
        <dbReference type="Pfam" id="PF12146"/>
    </source>
</evidence>
<feature type="domain" description="Serine aminopeptidase S33" evidence="1">
    <location>
        <begin position="38"/>
        <end position="302"/>
    </location>
</feature>
<sequence>METSATVTPVGFLSHDGTSTIKGLVWAPASSQGQRATAPRGVVQIVHGMSEYVGRYDEFARHLVDQGFVVCATDHIGHGKSVASPDKLGCLPTHGKEILIEDVHELRKTVTSRYSRQTPYVLFGHSMGSFIVRAYLARHGEGVTAAIICGTGQQPLMLSRAGNFLARRLAASKGEDHRSTLLDGMGAGAFAKQIPDARTPFDWIATDPAVVDAYIADELCGAMFSVGGYATLTDLTAEVVTPACAAKVPKELPVLFIAGAEDPVGACGKGVRQAADLLRRAGVRDVQMKLYDGMRHEILNEPGRTQVYTDVVTWIEEHACHQPTS</sequence>
<organism evidence="2 3">
    <name type="scientific">Gordonibacter faecis</name>
    <dbReference type="NCBI Taxonomy" id="3047475"/>
    <lineage>
        <taxon>Bacteria</taxon>
        <taxon>Bacillati</taxon>
        <taxon>Actinomycetota</taxon>
        <taxon>Coriobacteriia</taxon>
        <taxon>Eggerthellales</taxon>
        <taxon>Eggerthellaceae</taxon>
        <taxon>Gordonibacter</taxon>
    </lineage>
</organism>
<comment type="caution">
    <text evidence="2">The sequence shown here is derived from an EMBL/GenBank/DDBJ whole genome shotgun (WGS) entry which is preliminary data.</text>
</comment>
<dbReference type="Proteomes" id="UP001232750">
    <property type="component" value="Unassembled WGS sequence"/>
</dbReference>
<dbReference type="InterPro" id="IPR022742">
    <property type="entry name" value="Hydrolase_4"/>
</dbReference>
<dbReference type="InterPro" id="IPR051044">
    <property type="entry name" value="MAG_DAG_Lipase"/>
</dbReference>
<dbReference type="GO" id="GO:0016787">
    <property type="term" value="F:hydrolase activity"/>
    <property type="evidence" value="ECO:0007669"/>
    <property type="project" value="UniProtKB-KW"/>
</dbReference>
<dbReference type="RefSeq" id="WP_283833209.1">
    <property type="nucleotide sequence ID" value="NZ_JASJEU010000025.1"/>
</dbReference>
<dbReference type="EMBL" id="JASJEU010000025">
    <property type="protein sequence ID" value="MDJ1651856.1"/>
    <property type="molecule type" value="Genomic_DNA"/>
</dbReference>
<evidence type="ECO:0000313" key="2">
    <source>
        <dbReference type="EMBL" id="MDJ1651856.1"/>
    </source>
</evidence>
<accession>A0ABT7DTI9</accession>
<dbReference type="PANTHER" id="PTHR11614">
    <property type="entry name" value="PHOSPHOLIPASE-RELATED"/>
    <property type="match status" value="1"/>
</dbReference>